<evidence type="ECO:0000313" key="4">
    <source>
        <dbReference type="Proteomes" id="UP001596028"/>
    </source>
</evidence>
<accession>A0ABV9F448</accession>
<feature type="compositionally biased region" description="Pro residues" evidence="1">
    <location>
        <begin position="209"/>
        <end position="219"/>
    </location>
</feature>
<dbReference type="EMBL" id="JBHSEP010000001">
    <property type="protein sequence ID" value="MFC4596762.1"/>
    <property type="molecule type" value="Genomic_DNA"/>
</dbReference>
<comment type="caution">
    <text evidence="3">The sequence shown here is derived from an EMBL/GenBank/DDBJ whole genome shotgun (WGS) entry which is preliminary data.</text>
</comment>
<dbReference type="Gene3D" id="2.60.120.10">
    <property type="entry name" value="Jelly Rolls"/>
    <property type="match status" value="1"/>
</dbReference>
<dbReference type="SUPFAM" id="SSF51182">
    <property type="entry name" value="RmlC-like cupins"/>
    <property type="match status" value="1"/>
</dbReference>
<evidence type="ECO:0000259" key="2">
    <source>
        <dbReference type="SMART" id="SM00835"/>
    </source>
</evidence>
<organism evidence="3 4">
    <name type="scientific">Cohnella hongkongensis</name>
    <dbReference type="NCBI Taxonomy" id="178337"/>
    <lineage>
        <taxon>Bacteria</taxon>
        <taxon>Bacillati</taxon>
        <taxon>Bacillota</taxon>
        <taxon>Bacilli</taxon>
        <taxon>Bacillales</taxon>
        <taxon>Paenibacillaceae</taxon>
        <taxon>Cohnella</taxon>
    </lineage>
</organism>
<dbReference type="Proteomes" id="UP001596028">
    <property type="component" value="Unassembled WGS sequence"/>
</dbReference>
<proteinExistence type="predicted"/>
<name>A0ABV9F448_9BACL</name>
<evidence type="ECO:0000256" key="1">
    <source>
        <dbReference type="SAM" id="MobiDB-lite"/>
    </source>
</evidence>
<keyword evidence="4" id="KW-1185">Reference proteome</keyword>
<feature type="region of interest" description="Disordered" evidence="1">
    <location>
        <begin position="175"/>
        <end position="219"/>
    </location>
</feature>
<dbReference type="RefSeq" id="WP_378091226.1">
    <property type="nucleotide sequence ID" value="NZ_JBHSEP010000001.1"/>
</dbReference>
<dbReference type="Pfam" id="PF00190">
    <property type="entry name" value="Cupin_1"/>
    <property type="match status" value="1"/>
</dbReference>
<sequence length="219" mass="24060">MAISYMDYSSPNAQFSFELKNDVFFKKDDRNYIHRLSIQDLNTLGNSSLLDIFLSAGNVIEPHIHQNASELIYCISGAAVVSIVNPFSLRLMNIPIRPGQVVNVPQGWWHYEIATEDRTHLLAIFDAPIPEAIFGSDILRLTPPSVWAHTYCLDEAQVKAALAPLQATTYIGPSKDCKKGKRSEAPSAAVGPHPSQGLPAGQPAFSYSPHPPYAPQVYG</sequence>
<dbReference type="InterPro" id="IPR014710">
    <property type="entry name" value="RmlC-like_jellyroll"/>
</dbReference>
<dbReference type="CDD" id="cd20306">
    <property type="entry name" value="cupin_OxDC-like"/>
    <property type="match status" value="1"/>
</dbReference>
<evidence type="ECO:0000313" key="3">
    <source>
        <dbReference type="EMBL" id="MFC4596762.1"/>
    </source>
</evidence>
<protein>
    <submittedName>
        <fullName evidence="3">Cupin domain-containing protein</fullName>
    </submittedName>
</protein>
<dbReference type="InterPro" id="IPR011051">
    <property type="entry name" value="RmlC_Cupin_sf"/>
</dbReference>
<dbReference type="InterPro" id="IPR006045">
    <property type="entry name" value="Cupin_1"/>
</dbReference>
<gene>
    <name evidence="3" type="ORF">ACFO3S_00805</name>
</gene>
<dbReference type="SMART" id="SM00835">
    <property type="entry name" value="Cupin_1"/>
    <property type="match status" value="1"/>
</dbReference>
<feature type="domain" description="Cupin type-1" evidence="2">
    <location>
        <begin position="23"/>
        <end position="159"/>
    </location>
</feature>
<reference evidence="4" key="1">
    <citation type="journal article" date="2019" name="Int. J. Syst. Evol. Microbiol.">
        <title>The Global Catalogue of Microorganisms (GCM) 10K type strain sequencing project: providing services to taxonomists for standard genome sequencing and annotation.</title>
        <authorList>
            <consortium name="The Broad Institute Genomics Platform"/>
            <consortium name="The Broad Institute Genome Sequencing Center for Infectious Disease"/>
            <person name="Wu L."/>
            <person name="Ma J."/>
        </authorList>
    </citation>
    <scope>NUCLEOTIDE SEQUENCE [LARGE SCALE GENOMIC DNA]</scope>
    <source>
        <strain evidence="4">CCUG 49571</strain>
    </source>
</reference>